<evidence type="ECO:0000313" key="6">
    <source>
        <dbReference type="EMBL" id="GFT14203.1"/>
    </source>
</evidence>
<feature type="domain" description="ATPase BadF/BadG/BcrA/BcrD type" evidence="5">
    <location>
        <begin position="8"/>
        <end position="335"/>
    </location>
</feature>
<dbReference type="Proteomes" id="UP000887013">
    <property type="component" value="Unassembled WGS sequence"/>
</dbReference>
<gene>
    <name evidence="6" type="primary">Nagk</name>
    <name evidence="6" type="ORF">NPIL_195742</name>
</gene>
<comment type="similarity">
    <text evidence="1">Belongs to the eukaryotic-type N-acetylglucosamine kinase family.</text>
</comment>
<evidence type="ECO:0000256" key="3">
    <source>
        <dbReference type="ARBA" id="ARBA00014974"/>
    </source>
</evidence>
<reference evidence="6" key="1">
    <citation type="submission" date="2020-08" db="EMBL/GenBank/DDBJ databases">
        <title>Multicomponent nature underlies the extraordinary mechanical properties of spider dragline silk.</title>
        <authorList>
            <person name="Kono N."/>
            <person name="Nakamura H."/>
            <person name="Mori M."/>
            <person name="Yoshida Y."/>
            <person name="Ohtoshi R."/>
            <person name="Malay A.D."/>
            <person name="Moran D.A.P."/>
            <person name="Tomita M."/>
            <person name="Numata K."/>
            <person name="Arakawa K."/>
        </authorList>
    </citation>
    <scope>NUCLEOTIDE SEQUENCE</scope>
</reference>
<sequence length="362" mass="39479">MGEKIYCGIEGGASVSKLMLVSGKGDIICTLEGPSSNYLNLALKVRKIDLERFENLNSNEKKLVGLEECQKRLADMIEQAKEKASLRSDTVLDGLGLCMSGCEEEEANREFERNFMRKHPNMMKNCFVASDAVGPLYTATPKGGIVLIAGTGSNSLLINPDGTSGRCGGWGHLLGDEASAMWISQKAVKTVFDDEDNLVKCPYDVSKVKELMLQHFKVVDKFGILEHCYANFNKTSFAGLCAKLAEAATKDKDPLCCHLFYEAGKVLAAMVVALKPKVHKNLLESETGLPIVCVGSVFKSWPLLQQGFIDGIQNQYEKCTLMTLTCSAAIGAAYLGAKATNFDLPIDHTKNTSILFTYKSSN</sequence>
<dbReference type="EMBL" id="BMAW01104423">
    <property type="protein sequence ID" value="GFT14203.1"/>
    <property type="molecule type" value="Genomic_DNA"/>
</dbReference>
<comment type="caution">
    <text evidence="6">The sequence shown here is derived from an EMBL/GenBank/DDBJ whole genome shotgun (WGS) entry which is preliminary data.</text>
</comment>
<name>A0A8X6NGS9_NEPPI</name>
<dbReference type="InterPro" id="IPR039758">
    <property type="entry name" value="NAGK-like"/>
</dbReference>
<evidence type="ECO:0000313" key="7">
    <source>
        <dbReference type="Proteomes" id="UP000887013"/>
    </source>
</evidence>
<keyword evidence="6" id="KW-0418">Kinase</keyword>
<accession>A0A8X6NGS9</accession>
<dbReference type="InterPro" id="IPR002731">
    <property type="entry name" value="ATPase_BadF"/>
</dbReference>
<organism evidence="6 7">
    <name type="scientific">Nephila pilipes</name>
    <name type="common">Giant wood spider</name>
    <name type="synonym">Nephila maculata</name>
    <dbReference type="NCBI Taxonomy" id="299642"/>
    <lineage>
        <taxon>Eukaryota</taxon>
        <taxon>Metazoa</taxon>
        <taxon>Ecdysozoa</taxon>
        <taxon>Arthropoda</taxon>
        <taxon>Chelicerata</taxon>
        <taxon>Arachnida</taxon>
        <taxon>Araneae</taxon>
        <taxon>Araneomorphae</taxon>
        <taxon>Entelegynae</taxon>
        <taxon>Araneoidea</taxon>
        <taxon>Nephilidae</taxon>
        <taxon>Nephila</taxon>
    </lineage>
</organism>
<dbReference type="AlphaFoldDB" id="A0A8X6NGS9"/>
<dbReference type="Gene3D" id="3.30.420.40">
    <property type="match status" value="1"/>
</dbReference>
<protein>
    <recommendedName>
        <fullName evidence="3">N-acetyl-D-glucosamine kinase</fullName>
        <ecNumber evidence="2">2.7.1.59</ecNumber>
    </recommendedName>
    <alternativeName>
        <fullName evidence="4">GlcNAc kinase</fullName>
    </alternativeName>
</protein>
<dbReference type="InterPro" id="IPR043129">
    <property type="entry name" value="ATPase_NBD"/>
</dbReference>
<dbReference type="CDD" id="cd24078">
    <property type="entry name" value="ASKHA_NBD_NAGK_meta"/>
    <property type="match status" value="1"/>
</dbReference>
<dbReference type="PANTHER" id="PTHR12862">
    <property type="entry name" value="BADF TYPE ATPASE DOMAIN-CONTAINING PROTEIN"/>
    <property type="match status" value="1"/>
</dbReference>
<dbReference type="GO" id="GO:0045127">
    <property type="term" value="F:N-acetylglucosamine kinase activity"/>
    <property type="evidence" value="ECO:0007669"/>
    <property type="project" value="UniProtKB-EC"/>
</dbReference>
<dbReference type="EC" id="2.7.1.59" evidence="2"/>
<keyword evidence="6" id="KW-0808">Transferase</keyword>
<dbReference type="PANTHER" id="PTHR12862:SF0">
    <property type="entry name" value="N-ACETYL-D-GLUCOSAMINE KINASE"/>
    <property type="match status" value="1"/>
</dbReference>
<dbReference type="Pfam" id="PF01869">
    <property type="entry name" value="BcrAD_BadFG"/>
    <property type="match status" value="1"/>
</dbReference>
<evidence type="ECO:0000256" key="4">
    <source>
        <dbReference type="ARBA" id="ARBA00031123"/>
    </source>
</evidence>
<evidence type="ECO:0000256" key="2">
    <source>
        <dbReference type="ARBA" id="ARBA00012122"/>
    </source>
</evidence>
<evidence type="ECO:0000259" key="5">
    <source>
        <dbReference type="Pfam" id="PF01869"/>
    </source>
</evidence>
<evidence type="ECO:0000256" key="1">
    <source>
        <dbReference type="ARBA" id="ARBA00006198"/>
    </source>
</evidence>
<dbReference type="OrthoDB" id="311172at2759"/>
<dbReference type="SUPFAM" id="SSF53067">
    <property type="entry name" value="Actin-like ATPase domain"/>
    <property type="match status" value="2"/>
</dbReference>
<keyword evidence="7" id="KW-1185">Reference proteome</keyword>
<proteinExistence type="inferred from homology"/>